<keyword evidence="10" id="KW-1185">Reference proteome</keyword>
<evidence type="ECO:0000256" key="8">
    <source>
        <dbReference type="ARBA" id="ARBA00023180"/>
    </source>
</evidence>
<proteinExistence type="inferred from homology"/>
<dbReference type="GO" id="GO:0005044">
    <property type="term" value="F:scavenger receptor activity"/>
    <property type="evidence" value="ECO:0007669"/>
    <property type="project" value="TreeGrafter"/>
</dbReference>
<dbReference type="EnsemblMetazoa" id="PPAI009872-RA">
    <property type="protein sequence ID" value="PPAI009872-PA"/>
    <property type="gene ID" value="PPAI009872"/>
</dbReference>
<organism evidence="9 10">
    <name type="scientific">Phlebotomus papatasi</name>
    <name type="common">Sandfly</name>
    <dbReference type="NCBI Taxonomy" id="29031"/>
    <lineage>
        <taxon>Eukaryota</taxon>
        <taxon>Metazoa</taxon>
        <taxon>Ecdysozoa</taxon>
        <taxon>Arthropoda</taxon>
        <taxon>Hexapoda</taxon>
        <taxon>Insecta</taxon>
        <taxon>Pterygota</taxon>
        <taxon>Neoptera</taxon>
        <taxon>Endopterygota</taxon>
        <taxon>Diptera</taxon>
        <taxon>Nematocera</taxon>
        <taxon>Psychodoidea</taxon>
        <taxon>Psychodidae</taxon>
        <taxon>Phlebotomus</taxon>
        <taxon>Phlebotomus</taxon>
    </lineage>
</organism>
<comment type="subcellular location">
    <subcellularLocation>
        <location evidence="2">Cell membrane</location>
    </subcellularLocation>
</comment>
<keyword evidence="7" id="KW-0472">Membrane</keyword>
<dbReference type="VEuPathDB" id="VectorBase:PPAPM1_012013"/>
<evidence type="ECO:0000256" key="3">
    <source>
        <dbReference type="ARBA" id="ARBA00010532"/>
    </source>
</evidence>
<protein>
    <submittedName>
        <fullName evidence="9">Uncharacterized protein</fullName>
    </submittedName>
</protein>
<dbReference type="GO" id="GO:0005737">
    <property type="term" value="C:cytoplasm"/>
    <property type="evidence" value="ECO:0007669"/>
    <property type="project" value="TreeGrafter"/>
</dbReference>
<dbReference type="PANTHER" id="PTHR11923">
    <property type="entry name" value="SCAVENGER RECEPTOR CLASS B TYPE-1 SR-B1"/>
    <property type="match status" value="1"/>
</dbReference>
<sequence>MFVYLFNITNAEAFISGQDDKLRLDQVGPFVIEERLIHVNCTYNANNTLTYTPVRTTRMREDLSVANASEVVLQFPNIVALGVSAAAAEMSFLSSLAVSSVLKSFKAEPVINLTAHDFMWGYEDPLVSIASTLIPSFIPFNKIGLVDRLTSQGVDVVVINLPKKATVESSANLTEANSNSALPKPRDYSIDMFNGSPGLAHWGYRNEAGFENENTECNTLRGTYDGGIFPKKFKKNEQFNVFRKAFCRKMKIEYVNSNRLGFLPSSWFQLANDAFYSSHDDPDSECYCREKQCLKKGLGDISPCYYNIPLAVSMPHFYNSDPTLLDRIEGLSPEKEKHESILAIQPQLGVAMKATMRVQLNLIIGQTKFNSRISPFNNMAVPILWVEVVSFYISKLEKNNYQ</sequence>
<accession>A0A1B0EZM8</accession>
<evidence type="ECO:0000256" key="6">
    <source>
        <dbReference type="ARBA" id="ARBA00022989"/>
    </source>
</evidence>
<keyword evidence="5" id="KW-0812">Transmembrane</keyword>
<dbReference type="InterPro" id="IPR002159">
    <property type="entry name" value="CD36_fam"/>
</dbReference>
<keyword evidence="6" id="KW-1133">Transmembrane helix</keyword>
<evidence type="ECO:0000256" key="4">
    <source>
        <dbReference type="ARBA" id="ARBA00022475"/>
    </source>
</evidence>
<evidence type="ECO:0000313" key="9">
    <source>
        <dbReference type="EnsemblMetazoa" id="PPAI009872-PA"/>
    </source>
</evidence>
<comment type="function">
    <text evidence="1">Plays an olfactory role that is not restricted to pheromone sensitivity.</text>
</comment>
<evidence type="ECO:0000256" key="1">
    <source>
        <dbReference type="ARBA" id="ARBA00003156"/>
    </source>
</evidence>
<dbReference type="PRINTS" id="PR01609">
    <property type="entry name" value="CD36FAMILY"/>
</dbReference>
<evidence type="ECO:0000256" key="5">
    <source>
        <dbReference type="ARBA" id="ARBA00022692"/>
    </source>
</evidence>
<evidence type="ECO:0000313" key="10">
    <source>
        <dbReference type="Proteomes" id="UP000092462"/>
    </source>
</evidence>
<keyword evidence="8" id="KW-0325">Glycoprotein</keyword>
<keyword evidence="4" id="KW-1003">Cell membrane</keyword>
<comment type="similarity">
    <text evidence="3">Belongs to the CD36 family.</text>
</comment>
<reference evidence="9" key="1">
    <citation type="submission" date="2022-08" db="UniProtKB">
        <authorList>
            <consortium name="EnsemblMetazoa"/>
        </authorList>
    </citation>
    <scope>IDENTIFICATION</scope>
    <source>
        <strain evidence="9">Israel</strain>
    </source>
</reference>
<dbReference type="GO" id="GO:0005886">
    <property type="term" value="C:plasma membrane"/>
    <property type="evidence" value="ECO:0007669"/>
    <property type="project" value="UniProtKB-SubCell"/>
</dbReference>
<name>A0A1B0EZM8_PHLPP</name>
<dbReference type="VEuPathDB" id="VectorBase:PPAI009872"/>
<dbReference type="Proteomes" id="UP000092462">
    <property type="component" value="Unassembled WGS sequence"/>
</dbReference>
<dbReference type="AlphaFoldDB" id="A0A1B0EZM8"/>
<evidence type="ECO:0000256" key="2">
    <source>
        <dbReference type="ARBA" id="ARBA00004236"/>
    </source>
</evidence>
<dbReference type="Pfam" id="PF01130">
    <property type="entry name" value="CD36"/>
    <property type="match status" value="1"/>
</dbReference>
<evidence type="ECO:0000256" key="7">
    <source>
        <dbReference type="ARBA" id="ARBA00023136"/>
    </source>
</evidence>
<dbReference type="EMBL" id="AJVK01007404">
    <property type="status" value="NOT_ANNOTATED_CDS"/>
    <property type="molecule type" value="Genomic_DNA"/>
</dbReference>
<dbReference type="PANTHER" id="PTHR11923:SF104">
    <property type="entry name" value="FI07620P"/>
    <property type="match status" value="1"/>
</dbReference>